<keyword evidence="2 4" id="KW-0863">Zinc-finger</keyword>
<name>A0ABD0RRF8_CIRMR</name>
<dbReference type="InterPro" id="IPR001841">
    <property type="entry name" value="Znf_RING"/>
</dbReference>
<dbReference type="EMBL" id="JAMKFB020000002">
    <property type="protein sequence ID" value="KAL0201128.1"/>
    <property type="molecule type" value="Genomic_DNA"/>
</dbReference>
<evidence type="ECO:0000256" key="1">
    <source>
        <dbReference type="ARBA" id="ARBA00022723"/>
    </source>
</evidence>
<keyword evidence="3" id="KW-0862">Zinc</keyword>
<gene>
    <name evidence="7" type="ORF">M9458_004315</name>
</gene>
<keyword evidence="1" id="KW-0479">Metal-binding</keyword>
<dbReference type="SUPFAM" id="SSF57845">
    <property type="entry name" value="B-box zinc-binding domain"/>
    <property type="match status" value="1"/>
</dbReference>
<protein>
    <submittedName>
        <fullName evidence="7">Uncharacterized protein</fullName>
    </submittedName>
</protein>
<dbReference type="Gene3D" id="4.10.830.40">
    <property type="match status" value="1"/>
</dbReference>
<dbReference type="AlphaFoldDB" id="A0ABD0RRF8"/>
<evidence type="ECO:0000313" key="7">
    <source>
        <dbReference type="EMBL" id="KAL0201128.1"/>
    </source>
</evidence>
<comment type="caution">
    <text evidence="7">The sequence shown here is derived from an EMBL/GenBank/DDBJ whole genome shotgun (WGS) entry which is preliminary data.</text>
</comment>
<dbReference type="Proteomes" id="UP001529510">
    <property type="component" value="Unassembled WGS sequence"/>
</dbReference>
<evidence type="ECO:0000259" key="5">
    <source>
        <dbReference type="PROSITE" id="PS50089"/>
    </source>
</evidence>
<dbReference type="SMART" id="SM00336">
    <property type="entry name" value="BBOX"/>
    <property type="match status" value="1"/>
</dbReference>
<evidence type="ECO:0000313" key="8">
    <source>
        <dbReference type="Proteomes" id="UP001529510"/>
    </source>
</evidence>
<feature type="non-terminal residue" evidence="7">
    <location>
        <position position="194"/>
    </location>
</feature>
<accession>A0ABD0RRF8</accession>
<dbReference type="InterPro" id="IPR017907">
    <property type="entry name" value="Znf_RING_CS"/>
</dbReference>
<dbReference type="Gene3D" id="3.30.40.10">
    <property type="entry name" value="Zinc/RING finger domain, C3HC4 (zinc finger)"/>
    <property type="match status" value="1"/>
</dbReference>
<dbReference type="Pfam" id="PF00643">
    <property type="entry name" value="zf-B_box"/>
    <property type="match status" value="1"/>
</dbReference>
<dbReference type="SMART" id="SM00184">
    <property type="entry name" value="RING"/>
    <property type="match status" value="1"/>
</dbReference>
<dbReference type="Gene3D" id="3.30.160.60">
    <property type="entry name" value="Classic Zinc Finger"/>
    <property type="match status" value="1"/>
</dbReference>
<dbReference type="PANTHER" id="PTHR25465">
    <property type="entry name" value="B-BOX DOMAIN CONTAINING"/>
    <property type="match status" value="1"/>
</dbReference>
<dbReference type="Pfam" id="PF15227">
    <property type="entry name" value="zf-C3HC4_4"/>
    <property type="match status" value="1"/>
</dbReference>
<organism evidence="7 8">
    <name type="scientific">Cirrhinus mrigala</name>
    <name type="common">Mrigala</name>
    <dbReference type="NCBI Taxonomy" id="683832"/>
    <lineage>
        <taxon>Eukaryota</taxon>
        <taxon>Metazoa</taxon>
        <taxon>Chordata</taxon>
        <taxon>Craniata</taxon>
        <taxon>Vertebrata</taxon>
        <taxon>Euteleostomi</taxon>
        <taxon>Actinopterygii</taxon>
        <taxon>Neopterygii</taxon>
        <taxon>Teleostei</taxon>
        <taxon>Ostariophysi</taxon>
        <taxon>Cypriniformes</taxon>
        <taxon>Cyprinidae</taxon>
        <taxon>Labeoninae</taxon>
        <taxon>Labeonini</taxon>
        <taxon>Cirrhinus</taxon>
    </lineage>
</organism>
<evidence type="ECO:0000259" key="6">
    <source>
        <dbReference type="PROSITE" id="PS50119"/>
    </source>
</evidence>
<dbReference type="PROSITE" id="PS50119">
    <property type="entry name" value="ZF_BBOX"/>
    <property type="match status" value="1"/>
</dbReference>
<reference evidence="7 8" key="1">
    <citation type="submission" date="2024-05" db="EMBL/GenBank/DDBJ databases">
        <title>Genome sequencing and assembly of Indian major carp, Cirrhinus mrigala (Hamilton, 1822).</title>
        <authorList>
            <person name="Mohindra V."/>
            <person name="Chowdhury L.M."/>
            <person name="Lal K."/>
            <person name="Jena J.K."/>
        </authorList>
    </citation>
    <scope>NUCLEOTIDE SEQUENCE [LARGE SCALE GENOMIC DNA]</scope>
    <source>
        <strain evidence="7">CM1030</strain>
        <tissue evidence="7">Blood</tissue>
    </source>
</reference>
<evidence type="ECO:0000256" key="3">
    <source>
        <dbReference type="ARBA" id="ARBA00022833"/>
    </source>
</evidence>
<dbReference type="PANTHER" id="PTHR25465:SF5">
    <property type="entry name" value="E3 UBIQUITIN_ISG15 LIGASE TRIM25-RELATED"/>
    <property type="match status" value="1"/>
</dbReference>
<dbReference type="InterPro" id="IPR051051">
    <property type="entry name" value="E3_ubiq-ligase_TRIM/RNF"/>
</dbReference>
<dbReference type="PROSITE" id="PS00518">
    <property type="entry name" value="ZF_RING_1"/>
    <property type="match status" value="1"/>
</dbReference>
<dbReference type="GO" id="GO:0008270">
    <property type="term" value="F:zinc ion binding"/>
    <property type="evidence" value="ECO:0007669"/>
    <property type="project" value="UniProtKB-KW"/>
</dbReference>
<dbReference type="PROSITE" id="PS50089">
    <property type="entry name" value="ZF_RING_2"/>
    <property type="match status" value="1"/>
</dbReference>
<evidence type="ECO:0000256" key="4">
    <source>
        <dbReference type="PROSITE-ProRule" id="PRU00024"/>
    </source>
</evidence>
<proteinExistence type="predicted"/>
<dbReference type="InterPro" id="IPR000315">
    <property type="entry name" value="Znf_B-box"/>
</dbReference>
<feature type="domain" description="RING-type" evidence="5">
    <location>
        <begin position="12"/>
        <end position="54"/>
    </location>
</feature>
<keyword evidence="8" id="KW-1185">Reference proteome</keyword>
<dbReference type="SUPFAM" id="SSF57850">
    <property type="entry name" value="RING/U-box"/>
    <property type="match status" value="1"/>
</dbReference>
<dbReference type="InterPro" id="IPR013083">
    <property type="entry name" value="Znf_RING/FYVE/PHD"/>
</dbReference>
<dbReference type="CDD" id="cd19769">
    <property type="entry name" value="Bbox2_TRIM16-like"/>
    <property type="match status" value="1"/>
</dbReference>
<sequence length="194" mass="21972">MEGLLDTEEFCCSICLDLLKDPVAIPCGHSYCMECINEYWKKNDHVGVFSCPQCAQTFSPMPVLNRNTILAEMVEKLKKLELLGDSQIYDNCVPGDLTCDFCTSIKQKAVKSCLVCLASYCQNHLQAHYKSPALKKHKLIEASVNLQEKICPHHDKYLEMYCRTDQQCICLLCVMDDHKGHDTVPAAMESTKKQ</sequence>
<feature type="domain" description="B box-type" evidence="6">
    <location>
        <begin position="146"/>
        <end position="186"/>
    </location>
</feature>
<evidence type="ECO:0000256" key="2">
    <source>
        <dbReference type="ARBA" id="ARBA00022771"/>
    </source>
</evidence>